<dbReference type="KEGG" id="daer:H9K75_15655"/>
<keyword evidence="4" id="KW-1185">Reference proteome</keyword>
<feature type="domain" description="FIST C-domain" evidence="2">
    <location>
        <begin position="234"/>
        <end position="411"/>
    </location>
</feature>
<sequence length="433" mass="46266">MTKLFPSGHATHPQWRMAAALVLAQLRAQMALPGYAREPSLGLLYITDHYANDAAPLLEFMTQQLPDVKAWCGTVGIGVAASNVEYFDEPALSVLLCDVPPAQWRLFSGIAPLPRVGHGFFSAQTALVHANEFTPDLGDVLEEMAQRTNTGHVFGGVTASRGPQVQFSLDLLRQHARPGDDDSGVFQGGLSGVAFGPEVQWMSRVTQGCRPIAPWGMVTAAHDNLVLELDGVPALDALLETLGVTLEGDTQPAIRAVGETMVGLLEAGSHEPHSTGHFGAETRVRHILGLDTTRRGVALAEPVEVGTLLAFCQRHAGSARADLMRICAEIREELEPEENVLPVSGSTDPENIAAYEQTTLSRRILGAIYVSGSERSGEFFGGSNAELQIVRRALGDVPLTGFFARGEIAAHRLYGYAGVLTVFVGSTQSGAEP</sequence>
<organism evidence="3 4">
    <name type="scientific">Diaphorobacter aerolatus</name>
    <dbReference type="NCBI Taxonomy" id="1288495"/>
    <lineage>
        <taxon>Bacteria</taxon>
        <taxon>Pseudomonadati</taxon>
        <taxon>Pseudomonadota</taxon>
        <taxon>Betaproteobacteria</taxon>
        <taxon>Burkholderiales</taxon>
        <taxon>Comamonadaceae</taxon>
        <taxon>Diaphorobacter</taxon>
    </lineage>
</organism>
<dbReference type="AlphaFoldDB" id="A0A7H0GH75"/>
<dbReference type="SMART" id="SM01204">
    <property type="entry name" value="FIST_C"/>
    <property type="match status" value="1"/>
</dbReference>
<dbReference type="InterPro" id="IPR019494">
    <property type="entry name" value="FIST_C"/>
</dbReference>
<gene>
    <name evidence="3" type="ORF">H9K75_15655</name>
</gene>
<evidence type="ECO:0000313" key="3">
    <source>
        <dbReference type="EMBL" id="QNP47641.1"/>
    </source>
</evidence>
<protein>
    <submittedName>
        <fullName evidence="3">FIST C-terminal domain-containing protein</fullName>
    </submittedName>
</protein>
<evidence type="ECO:0000259" key="2">
    <source>
        <dbReference type="SMART" id="SM01204"/>
    </source>
</evidence>
<reference evidence="3 4" key="1">
    <citation type="submission" date="2020-08" db="EMBL/GenBank/DDBJ databases">
        <title>Genome sequence of Diaphorobacter aerolatus KACC 16536T.</title>
        <authorList>
            <person name="Hyun D.-W."/>
            <person name="Bae J.-W."/>
        </authorList>
    </citation>
    <scope>NUCLEOTIDE SEQUENCE [LARGE SCALE GENOMIC DNA]</scope>
    <source>
        <strain evidence="3 4">KACC 16536</strain>
    </source>
</reference>
<evidence type="ECO:0000313" key="4">
    <source>
        <dbReference type="Proteomes" id="UP000516028"/>
    </source>
</evidence>
<dbReference type="Proteomes" id="UP000516028">
    <property type="component" value="Chromosome"/>
</dbReference>
<name>A0A7H0GH75_9BURK</name>
<dbReference type="Pfam" id="PF10442">
    <property type="entry name" value="FIST_C"/>
    <property type="match status" value="1"/>
</dbReference>
<accession>A0A7H0GH75</accession>
<proteinExistence type="predicted"/>
<dbReference type="InterPro" id="IPR013702">
    <property type="entry name" value="FIST_domain_N"/>
</dbReference>
<dbReference type="Pfam" id="PF08495">
    <property type="entry name" value="FIST"/>
    <property type="match status" value="1"/>
</dbReference>
<dbReference type="RefSeq" id="WP_187723321.1">
    <property type="nucleotide sequence ID" value="NZ_CP060783.1"/>
</dbReference>
<feature type="domain" description="FIST" evidence="1">
    <location>
        <begin position="39"/>
        <end position="233"/>
    </location>
</feature>
<dbReference type="SMART" id="SM00897">
    <property type="entry name" value="FIST"/>
    <property type="match status" value="1"/>
</dbReference>
<dbReference type="EMBL" id="CP060783">
    <property type="protein sequence ID" value="QNP47641.1"/>
    <property type="molecule type" value="Genomic_DNA"/>
</dbReference>
<evidence type="ECO:0000259" key="1">
    <source>
        <dbReference type="SMART" id="SM00897"/>
    </source>
</evidence>